<dbReference type="InterPro" id="IPR024455">
    <property type="entry name" value="Phage_capsid"/>
</dbReference>
<feature type="domain" description="Prohead serine protease" evidence="7">
    <location>
        <begin position="39"/>
        <end position="198"/>
    </location>
</feature>
<reference evidence="9 10" key="1">
    <citation type="submission" date="2020-07" db="EMBL/GenBank/DDBJ databases">
        <title>Description of Limosilactobacillus balticus sp. nov., Limosilactobacillus agrestis sp. nov., Limosilactobacillus albertensis sp. nov., Limosilactobacillus rudii sp. nov., Limosilactobacillus fastidiosus sp. nov., five novel Limosilactobacillus species isolated from the vertebrate gastrointestinal tract, and proposal of 6 subspecies of Limosilactobacillus reuteri adapted to the gastrointestinal tract of specific vertebrate hosts.</title>
        <authorList>
            <person name="Li F."/>
            <person name="Cheng C."/>
            <person name="Zheng J."/>
            <person name="Quevedo R.M."/>
            <person name="Li J."/>
            <person name="Roos S."/>
            <person name="Gaenzle M.G."/>
            <person name="Walter J."/>
        </authorList>
    </citation>
    <scope>NUCLEOTIDE SEQUENCE [LARGE SCALE GENOMIC DNA]</scope>
    <source>
        <strain evidence="9 10">Lr3000</strain>
    </source>
</reference>
<dbReference type="InterPro" id="IPR054612">
    <property type="entry name" value="Phage_capsid-like_C"/>
</dbReference>
<protein>
    <submittedName>
        <fullName evidence="9">HK97 family phage prohead protease</fullName>
    </submittedName>
</protein>
<evidence type="ECO:0000256" key="2">
    <source>
        <dbReference type="ARBA" id="ARBA00022612"/>
    </source>
</evidence>
<dbReference type="GO" id="GO:0006508">
    <property type="term" value="P:proteolysis"/>
    <property type="evidence" value="ECO:0007669"/>
    <property type="project" value="UniProtKB-KW"/>
</dbReference>
<organism evidence="9 10">
    <name type="scientific">Limosilactobacillus albertensis</name>
    <dbReference type="NCBI Taxonomy" id="2759752"/>
    <lineage>
        <taxon>Bacteria</taxon>
        <taxon>Bacillati</taxon>
        <taxon>Bacillota</taxon>
        <taxon>Bacilli</taxon>
        <taxon>Lactobacillales</taxon>
        <taxon>Lactobacillaceae</taxon>
        <taxon>Limosilactobacillus</taxon>
    </lineage>
</organism>
<dbReference type="AlphaFoldDB" id="A0A839GYL5"/>
<dbReference type="Proteomes" id="UP000547628">
    <property type="component" value="Unassembled WGS sequence"/>
</dbReference>
<evidence type="ECO:0000256" key="4">
    <source>
        <dbReference type="ARBA" id="ARBA00022801"/>
    </source>
</evidence>
<dbReference type="Gene3D" id="3.30.2320.10">
    <property type="entry name" value="hypothetical protein PF0899 domain"/>
    <property type="match status" value="1"/>
</dbReference>
<accession>A0A839GYL5</accession>
<sequence length="677" mass="73479">MNRPALHRWRLVHQLIIKKVIKTKNKKINIRALPVKESQIRAVNNNDGSYTVSGYAVVFNQPSQPLPFIEYISRDALNDVDFSKTLLLYAHDYNKILARADSSSLKTEIDDNGLKFTAQIPDTTLGVDTFKNIQAGNVKGCSFGFTIAQGGDRWDTRDDGTTVHYVDKIDTVSELTLTAIPAYEETSVSAQVKRDLEQYLLNNNKEEQDLNSENNSNVVRSSAVASSAASTATSSAASSATSTAEIDEIVASAVSAAVAGIKTAVSAACHPGSAAKREDVDDSDVDDTADDSDIEDDSKGNQSSPASTAASSAVATSAADSSNTSSAISSATRQNQQEDNKEEHRAMIDITPKNNKRDALTEAVLAHDEYKRSGFVTPSINTRDTQHGNVTLNNQGKFFLPENILKAYQEVHQFPRLNQYVHTESVNLPNGKATYFDENDQVAQTREELSEAANFDMTTAKGVPYDVKAYSSKIRFSREQIAAGRGGNTDLMQIAQGQMAQIQNNTDDHNISNILTTNAANKITASDVIADMKTVLNVNLQPNDSEAAQIVLTQSAFNALDQLKDAFGRPLLQPDPTKSSSYTLFGKPVIKVADTLLGQKVGDKLAVITPLNKSVYKFTFDKVQGQFIDNFSSFDVILGVFFMQDIVAVRPDLMNLITITDKSLSASNNVVTAGAGK</sequence>
<dbReference type="NCBIfam" id="TIGR01543">
    <property type="entry name" value="proheadase_HK97"/>
    <property type="match status" value="1"/>
</dbReference>
<evidence type="ECO:0000256" key="6">
    <source>
        <dbReference type="SAM" id="MobiDB-lite"/>
    </source>
</evidence>
<feature type="compositionally biased region" description="Basic and acidic residues" evidence="6">
    <location>
        <begin position="336"/>
        <end position="347"/>
    </location>
</feature>
<dbReference type="InterPro" id="IPR054613">
    <property type="entry name" value="Peptidase_S78_dom"/>
</dbReference>
<feature type="region of interest" description="Disordered" evidence="6">
    <location>
        <begin position="269"/>
        <end position="353"/>
    </location>
</feature>
<keyword evidence="4" id="KW-0378">Hydrolase</keyword>
<feature type="coiled-coil region" evidence="5">
    <location>
        <begin position="189"/>
        <end position="216"/>
    </location>
</feature>
<comment type="subcellular location">
    <subcellularLocation>
        <location evidence="1">Virion</location>
    </subcellularLocation>
</comment>
<keyword evidence="5" id="KW-0175">Coiled coil</keyword>
<dbReference type="Pfam" id="PF05065">
    <property type="entry name" value="Phage_capsid"/>
    <property type="match status" value="1"/>
</dbReference>
<dbReference type="RefSeq" id="WP_231833122.1">
    <property type="nucleotide sequence ID" value="NZ_JAJPDA010000070.1"/>
</dbReference>
<feature type="compositionally biased region" description="Low complexity" evidence="6">
    <location>
        <begin position="303"/>
        <end position="332"/>
    </location>
</feature>
<feature type="domain" description="Phage capsid-like C-terminal" evidence="8">
    <location>
        <begin position="512"/>
        <end position="594"/>
    </location>
</feature>
<dbReference type="GO" id="GO:0008233">
    <property type="term" value="F:peptidase activity"/>
    <property type="evidence" value="ECO:0007669"/>
    <property type="project" value="UniProtKB-KW"/>
</dbReference>
<keyword evidence="2" id="KW-1188">Viral release from host cell</keyword>
<evidence type="ECO:0000256" key="5">
    <source>
        <dbReference type="SAM" id="Coils"/>
    </source>
</evidence>
<name>A0A839GYL5_9LACO</name>
<evidence type="ECO:0000313" key="9">
    <source>
        <dbReference type="EMBL" id="MBB1122781.1"/>
    </source>
</evidence>
<dbReference type="EMBL" id="JACIVD010000048">
    <property type="protein sequence ID" value="MBB1122781.1"/>
    <property type="molecule type" value="Genomic_DNA"/>
</dbReference>
<evidence type="ECO:0000259" key="8">
    <source>
        <dbReference type="Pfam" id="PF05065"/>
    </source>
</evidence>
<dbReference type="InterPro" id="IPR006433">
    <property type="entry name" value="Prohead_protease"/>
</dbReference>
<evidence type="ECO:0000313" key="10">
    <source>
        <dbReference type="Proteomes" id="UP000547628"/>
    </source>
</evidence>
<evidence type="ECO:0000259" key="7">
    <source>
        <dbReference type="Pfam" id="PF04586"/>
    </source>
</evidence>
<evidence type="ECO:0000256" key="3">
    <source>
        <dbReference type="ARBA" id="ARBA00022670"/>
    </source>
</evidence>
<comment type="caution">
    <text evidence="9">The sequence shown here is derived from an EMBL/GenBank/DDBJ whole genome shotgun (WGS) entry which is preliminary data.</text>
</comment>
<evidence type="ECO:0000256" key="1">
    <source>
        <dbReference type="ARBA" id="ARBA00004328"/>
    </source>
</evidence>
<proteinExistence type="predicted"/>
<gene>
    <name evidence="9" type="ORF">H5S41_02200</name>
</gene>
<dbReference type="NCBIfam" id="TIGR01554">
    <property type="entry name" value="major_cap_HK97"/>
    <property type="match status" value="1"/>
</dbReference>
<feature type="compositionally biased region" description="Acidic residues" evidence="6">
    <location>
        <begin position="280"/>
        <end position="296"/>
    </location>
</feature>
<dbReference type="Pfam" id="PF04586">
    <property type="entry name" value="Peptidase_S78"/>
    <property type="match status" value="1"/>
</dbReference>
<keyword evidence="3 9" id="KW-0645">Protease</keyword>
<dbReference type="SUPFAM" id="SSF56563">
    <property type="entry name" value="Major capsid protein gp5"/>
    <property type="match status" value="1"/>
</dbReference>